<dbReference type="PROSITE" id="PS50109">
    <property type="entry name" value="HIS_KIN"/>
    <property type="match status" value="1"/>
</dbReference>
<keyword evidence="3" id="KW-0597">Phosphoprotein</keyword>
<evidence type="ECO:0000313" key="13">
    <source>
        <dbReference type="Proteomes" id="UP000199611"/>
    </source>
</evidence>
<evidence type="ECO:0000256" key="6">
    <source>
        <dbReference type="ARBA" id="ARBA00022777"/>
    </source>
</evidence>
<keyword evidence="10" id="KW-0472">Membrane</keyword>
<keyword evidence="9" id="KW-0175">Coiled coil</keyword>
<dbReference type="Pfam" id="PF00512">
    <property type="entry name" value="HisKA"/>
    <property type="match status" value="1"/>
</dbReference>
<dbReference type="InterPro" id="IPR004358">
    <property type="entry name" value="Sig_transdc_His_kin-like_C"/>
</dbReference>
<dbReference type="InterPro" id="IPR036890">
    <property type="entry name" value="HATPase_C_sf"/>
</dbReference>
<proteinExistence type="predicted"/>
<dbReference type="GO" id="GO:0005524">
    <property type="term" value="F:ATP binding"/>
    <property type="evidence" value="ECO:0007669"/>
    <property type="project" value="UniProtKB-KW"/>
</dbReference>
<keyword evidence="5" id="KW-0547">Nucleotide-binding</keyword>
<evidence type="ECO:0000256" key="5">
    <source>
        <dbReference type="ARBA" id="ARBA00022741"/>
    </source>
</evidence>
<dbReference type="Gene3D" id="3.30.565.10">
    <property type="entry name" value="Histidine kinase-like ATPase, C-terminal domain"/>
    <property type="match status" value="1"/>
</dbReference>
<feature type="domain" description="Histidine kinase" evidence="11">
    <location>
        <begin position="270"/>
        <end position="490"/>
    </location>
</feature>
<dbReference type="Proteomes" id="UP000199611">
    <property type="component" value="Unassembled WGS sequence"/>
</dbReference>
<dbReference type="AlphaFoldDB" id="A0A1I4SNB9"/>
<dbReference type="InterPro" id="IPR003594">
    <property type="entry name" value="HATPase_dom"/>
</dbReference>
<reference evidence="12 13" key="1">
    <citation type="submission" date="2016-10" db="EMBL/GenBank/DDBJ databases">
        <authorList>
            <person name="de Groot N.N."/>
        </authorList>
    </citation>
    <scope>NUCLEOTIDE SEQUENCE [LARGE SCALE GENOMIC DNA]</scope>
    <source>
        <strain evidence="12 13">DSM 9990</strain>
    </source>
</reference>
<evidence type="ECO:0000256" key="1">
    <source>
        <dbReference type="ARBA" id="ARBA00000085"/>
    </source>
</evidence>
<protein>
    <recommendedName>
        <fullName evidence="2">histidine kinase</fullName>
        <ecNumber evidence="2">2.7.13.3</ecNumber>
    </recommendedName>
</protein>
<evidence type="ECO:0000256" key="7">
    <source>
        <dbReference type="ARBA" id="ARBA00022840"/>
    </source>
</evidence>
<dbReference type="Gene3D" id="1.10.287.130">
    <property type="match status" value="1"/>
</dbReference>
<dbReference type="STRING" id="39841.SAMN05660836_01069"/>
<feature type="transmembrane region" description="Helical" evidence="10">
    <location>
        <begin position="213"/>
        <end position="234"/>
    </location>
</feature>
<dbReference type="SUPFAM" id="SSF47384">
    <property type="entry name" value="Homodimeric domain of signal transducing histidine kinase"/>
    <property type="match status" value="1"/>
</dbReference>
<dbReference type="EMBL" id="FOUU01000002">
    <property type="protein sequence ID" value="SFM65966.1"/>
    <property type="molecule type" value="Genomic_DNA"/>
</dbReference>
<evidence type="ECO:0000256" key="8">
    <source>
        <dbReference type="ARBA" id="ARBA00023012"/>
    </source>
</evidence>
<dbReference type="PANTHER" id="PTHR43065:SF10">
    <property type="entry name" value="PEROXIDE STRESS-ACTIVATED HISTIDINE KINASE MAK3"/>
    <property type="match status" value="1"/>
</dbReference>
<name>A0A1I4SNB9_9BACT</name>
<dbReference type="SMART" id="SM00388">
    <property type="entry name" value="HisKA"/>
    <property type="match status" value="1"/>
</dbReference>
<sequence>MRKGVKRNIEELERVQPFELVKFLSLSSLVVVLVSTFILSAFIARGVKEIILRKSEEYAALVAENLNYQVWYQFTLPVLIVEKTIELRRPQQYERLDRVVRTAIHGLSVEKVNIYDLNQILTYSTESDDLGKKVNLGDIFKRVTAGESVSVFEGGKSFLGFEWPWGKRAFRLKTYIPMWEERPFTWKRGKILGVFEVIQDVSRDYEMIFRFQWFVIGGFTVFCGVLLVALALIAKRAEIIIERRAEERQRLRERLHRAEHLATLGEMIASVSHEIKNPLGIINSTAQLLQNRLSDEKQKRLAGIIIEEASRLNNIVVEFLDFARPKEPQIAPCDVEEILNRILATLTSQWSSSGIRVEKSFSGAGVRVQADELLLYRAFYNIITNALQAMEKTGGTLTVETKLDGFDGIRAGGMVNGEGSFLVTVRDTGPGIDDSIRDKIFRPFFTTKERGTGLGLAIVRSIVEEHGGEIFVESAEGKGTAVTVKIPLREAERRDEANSAGGG</sequence>
<dbReference type="InterPro" id="IPR003661">
    <property type="entry name" value="HisK_dim/P_dom"/>
</dbReference>
<feature type="transmembrane region" description="Helical" evidence="10">
    <location>
        <begin position="20"/>
        <end position="44"/>
    </location>
</feature>
<dbReference type="InterPro" id="IPR036097">
    <property type="entry name" value="HisK_dim/P_sf"/>
</dbReference>
<feature type="coiled-coil region" evidence="9">
    <location>
        <begin position="234"/>
        <end position="261"/>
    </location>
</feature>
<evidence type="ECO:0000256" key="2">
    <source>
        <dbReference type="ARBA" id="ARBA00012438"/>
    </source>
</evidence>
<evidence type="ECO:0000256" key="9">
    <source>
        <dbReference type="SAM" id="Coils"/>
    </source>
</evidence>
<keyword evidence="10" id="KW-1133">Transmembrane helix</keyword>
<keyword evidence="8" id="KW-0902">Two-component regulatory system</keyword>
<evidence type="ECO:0000259" key="11">
    <source>
        <dbReference type="PROSITE" id="PS50109"/>
    </source>
</evidence>
<gene>
    <name evidence="12" type="ORF">SAMN05660836_01069</name>
</gene>
<dbReference type="EC" id="2.7.13.3" evidence="2"/>
<dbReference type="SMART" id="SM00387">
    <property type="entry name" value="HATPase_c"/>
    <property type="match status" value="1"/>
</dbReference>
<dbReference type="Pfam" id="PF02518">
    <property type="entry name" value="HATPase_c"/>
    <property type="match status" value="1"/>
</dbReference>
<evidence type="ECO:0000256" key="3">
    <source>
        <dbReference type="ARBA" id="ARBA00022553"/>
    </source>
</evidence>
<keyword evidence="13" id="KW-1185">Reference proteome</keyword>
<dbReference type="GO" id="GO:0000155">
    <property type="term" value="F:phosphorelay sensor kinase activity"/>
    <property type="evidence" value="ECO:0007669"/>
    <property type="project" value="InterPro"/>
</dbReference>
<keyword evidence="4" id="KW-0808">Transferase</keyword>
<dbReference type="InterPro" id="IPR005467">
    <property type="entry name" value="His_kinase_dom"/>
</dbReference>
<evidence type="ECO:0000256" key="10">
    <source>
        <dbReference type="SAM" id="Phobius"/>
    </source>
</evidence>
<organism evidence="12 13">
    <name type="scientific">Thermodesulforhabdus norvegica</name>
    <dbReference type="NCBI Taxonomy" id="39841"/>
    <lineage>
        <taxon>Bacteria</taxon>
        <taxon>Pseudomonadati</taxon>
        <taxon>Thermodesulfobacteriota</taxon>
        <taxon>Syntrophobacteria</taxon>
        <taxon>Syntrophobacterales</taxon>
        <taxon>Thermodesulforhabdaceae</taxon>
        <taxon>Thermodesulforhabdus</taxon>
    </lineage>
</organism>
<keyword evidence="10" id="KW-0812">Transmembrane</keyword>
<evidence type="ECO:0000256" key="4">
    <source>
        <dbReference type="ARBA" id="ARBA00022679"/>
    </source>
</evidence>
<keyword evidence="7" id="KW-0067">ATP-binding</keyword>
<keyword evidence="6 12" id="KW-0418">Kinase</keyword>
<accession>A0A1I4SNB9</accession>
<dbReference type="CDD" id="cd00082">
    <property type="entry name" value="HisKA"/>
    <property type="match status" value="1"/>
</dbReference>
<comment type="catalytic activity">
    <reaction evidence="1">
        <text>ATP + protein L-histidine = ADP + protein N-phospho-L-histidine.</text>
        <dbReference type="EC" id="2.7.13.3"/>
    </reaction>
</comment>
<dbReference type="PANTHER" id="PTHR43065">
    <property type="entry name" value="SENSOR HISTIDINE KINASE"/>
    <property type="match status" value="1"/>
</dbReference>
<dbReference type="PRINTS" id="PR00344">
    <property type="entry name" value="BCTRLSENSOR"/>
</dbReference>
<dbReference type="SUPFAM" id="SSF55874">
    <property type="entry name" value="ATPase domain of HSP90 chaperone/DNA topoisomerase II/histidine kinase"/>
    <property type="match status" value="1"/>
</dbReference>
<evidence type="ECO:0000313" key="12">
    <source>
        <dbReference type="EMBL" id="SFM65966.1"/>
    </source>
</evidence>